<dbReference type="RefSeq" id="WP_156711699.1">
    <property type="nucleotide sequence ID" value="NZ_WPHG01000001.1"/>
</dbReference>
<comment type="caution">
    <text evidence="1">The sequence shown here is derived from an EMBL/GenBank/DDBJ whole genome shotgun (WGS) entry which is preliminary data.</text>
</comment>
<name>A0A844QCS7_9HYPH</name>
<accession>A0A844QCS7</accession>
<evidence type="ECO:0000313" key="1">
    <source>
        <dbReference type="EMBL" id="MVA96797.1"/>
    </source>
</evidence>
<dbReference type="EMBL" id="WPHG01000001">
    <property type="protein sequence ID" value="MVA96797.1"/>
    <property type="molecule type" value="Genomic_DNA"/>
</dbReference>
<reference evidence="1 2" key="1">
    <citation type="submission" date="2019-12" db="EMBL/GenBank/DDBJ databases">
        <title>Nitratireductor arenosus sp. nov., Isolated from sea sand, Jeju island, South Korea.</title>
        <authorList>
            <person name="Kim W."/>
        </authorList>
    </citation>
    <scope>NUCLEOTIDE SEQUENCE [LARGE SCALE GENOMIC DNA]</scope>
    <source>
        <strain evidence="1 2">CAU 1489</strain>
    </source>
</reference>
<keyword evidence="2" id="KW-1185">Reference proteome</keyword>
<evidence type="ECO:0000313" key="2">
    <source>
        <dbReference type="Proteomes" id="UP000463224"/>
    </source>
</evidence>
<sequence>MMNAQGNMMDGMGGMAMWGMGFVWLLVVIVLVLGAAALVKYLLSGNRK</sequence>
<dbReference type="Proteomes" id="UP000463224">
    <property type="component" value="Unassembled WGS sequence"/>
</dbReference>
<protein>
    <submittedName>
        <fullName evidence="1">Uncharacterized protein</fullName>
    </submittedName>
</protein>
<organism evidence="1 2">
    <name type="scientific">Nitratireductor arenosus</name>
    <dbReference type="NCBI Taxonomy" id="2682096"/>
    <lineage>
        <taxon>Bacteria</taxon>
        <taxon>Pseudomonadati</taxon>
        <taxon>Pseudomonadota</taxon>
        <taxon>Alphaproteobacteria</taxon>
        <taxon>Hyphomicrobiales</taxon>
        <taxon>Phyllobacteriaceae</taxon>
        <taxon>Nitratireductor</taxon>
    </lineage>
</organism>
<dbReference type="AlphaFoldDB" id="A0A844QCS7"/>
<gene>
    <name evidence="1" type="ORF">GN330_05990</name>
</gene>
<proteinExistence type="predicted"/>